<evidence type="ECO:0000313" key="2">
    <source>
        <dbReference type="Proteomes" id="UP000784294"/>
    </source>
</evidence>
<dbReference type="AlphaFoldDB" id="A0A3S5AD14"/>
<keyword evidence="2" id="KW-1185">Reference proteome</keyword>
<gene>
    <name evidence="1" type="ORF">PXEA_LOCUS27224</name>
</gene>
<protein>
    <recommendedName>
        <fullName evidence="3">GIY-YIG domain-containing protein</fullName>
    </recommendedName>
</protein>
<dbReference type="EMBL" id="CAAALY010246389">
    <property type="protein sequence ID" value="VEL33784.1"/>
    <property type="molecule type" value="Genomic_DNA"/>
</dbReference>
<reference evidence="1" key="1">
    <citation type="submission" date="2018-11" db="EMBL/GenBank/DDBJ databases">
        <authorList>
            <consortium name="Pathogen Informatics"/>
        </authorList>
    </citation>
    <scope>NUCLEOTIDE SEQUENCE</scope>
</reference>
<dbReference type="Proteomes" id="UP000784294">
    <property type="component" value="Unassembled WGS sequence"/>
</dbReference>
<comment type="caution">
    <text evidence="1">The sequence shown here is derived from an EMBL/GenBank/DDBJ whole genome shotgun (WGS) entry which is preliminary data.</text>
</comment>
<evidence type="ECO:0008006" key="3">
    <source>
        <dbReference type="Google" id="ProtNLM"/>
    </source>
</evidence>
<sequence>MNRDDDLPSCKLNPKLRRLLRKWDIQVISKAKTTLFTSLPTQHEKVEELDCSEVYRIQQGNCEQKYIGERGRKIRLNIRKHQRLCRHMDKDRSEIVEHIVRTGHEITERLATYG</sequence>
<name>A0A3S5AD14_9PLAT</name>
<organism evidence="1 2">
    <name type="scientific">Protopolystoma xenopodis</name>
    <dbReference type="NCBI Taxonomy" id="117903"/>
    <lineage>
        <taxon>Eukaryota</taxon>
        <taxon>Metazoa</taxon>
        <taxon>Spiralia</taxon>
        <taxon>Lophotrochozoa</taxon>
        <taxon>Platyhelminthes</taxon>
        <taxon>Monogenea</taxon>
        <taxon>Polyopisthocotylea</taxon>
        <taxon>Polystomatidea</taxon>
        <taxon>Polystomatidae</taxon>
        <taxon>Protopolystoma</taxon>
    </lineage>
</organism>
<proteinExistence type="predicted"/>
<evidence type="ECO:0000313" key="1">
    <source>
        <dbReference type="EMBL" id="VEL33784.1"/>
    </source>
</evidence>
<accession>A0A3S5AD14</accession>
<dbReference type="OrthoDB" id="6777290at2759"/>